<proteinExistence type="predicted"/>
<evidence type="ECO:0000313" key="4">
    <source>
        <dbReference type="Proteomes" id="UP000002051"/>
    </source>
</evidence>
<evidence type="ECO:0000313" key="2">
    <source>
        <dbReference type="EMBL" id="AET04872.2"/>
    </source>
</evidence>
<dbReference type="EMBL" id="CM001224">
    <property type="protein sequence ID" value="AET04872.2"/>
    <property type="molecule type" value="Genomic_DNA"/>
</dbReference>
<dbReference type="PANTHER" id="PTHR33199:SF14">
    <property type="entry name" value="MAC_PERFORIN DOMAIN PROTEIN"/>
    <property type="match status" value="1"/>
</dbReference>
<protein>
    <submittedName>
        <fullName evidence="2">MACPF domain protein</fullName>
    </submittedName>
</protein>
<evidence type="ECO:0000259" key="1">
    <source>
        <dbReference type="PROSITE" id="PS51412"/>
    </source>
</evidence>
<sequence>MTQSPSVSDFEAAQKAINTLGLGFDLTQDINFDNCKTGSQLILTDEEESRRLEIPGGVSIPDVLEENLLESIQISSPWNRFVSTLHENRTKHGIFNKFKMLQHFNREMRLSGKIASGHFCASFGICFQGLKELDSIVHLAYDGWFIKRYTVELERYHGELHDHVKEAVPSSWDPEALARFIERFGTHVIVGVSMGGKDVLYIRQEDTSDLHDPASIQKLLTETASTKFMDSADNHCLPSQDLINIKKNLFEMHIRKGGSSQKMSHNKWLNTIDSEPDVISMHFLPLTALLGGIHGAGFLSHAINLYLRYKPSVEDLHQFLEFQLPRQWAPVIGEIHLDSYWKHQVNTWLRFSILGPKLYINTTPVDVGKRPVTGLRLQLEGSRSNRLAIHLQHLASLPKSLPLADNENTYLSCNSYSCNFHKKVKWNCFSYICTAPVESDDSLSVVTGAQLQVEKKCLLLRLCFSRVIGATLQKPPEWDQSSNLSQSRSKHLGITSFIPKNKHRDHPKPGEVFISSVVHAINLPAPINAPKLQRYVDKMEMVRGPGETPGYWAVSGAKLSVHNGKIYLLVKYSLLSFSYTV</sequence>
<reference evidence="2 4" key="1">
    <citation type="journal article" date="2011" name="Nature">
        <title>The Medicago genome provides insight into the evolution of rhizobial symbioses.</title>
        <authorList>
            <person name="Young N.D."/>
            <person name="Debelle F."/>
            <person name="Oldroyd G.E."/>
            <person name="Geurts R."/>
            <person name="Cannon S.B."/>
            <person name="Udvardi M.K."/>
            <person name="Benedito V.A."/>
            <person name="Mayer K.F."/>
            <person name="Gouzy J."/>
            <person name="Schoof H."/>
            <person name="Van de Peer Y."/>
            <person name="Proost S."/>
            <person name="Cook D.R."/>
            <person name="Meyers B.C."/>
            <person name="Spannagl M."/>
            <person name="Cheung F."/>
            <person name="De Mita S."/>
            <person name="Krishnakumar V."/>
            <person name="Gundlach H."/>
            <person name="Zhou S."/>
            <person name="Mudge J."/>
            <person name="Bharti A.K."/>
            <person name="Murray J.D."/>
            <person name="Naoumkina M.A."/>
            <person name="Rosen B."/>
            <person name="Silverstein K.A."/>
            <person name="Tang H."/>
            <person name="Rombauts S."/>
            <person name="Zhao P.X."/>
            <person name="Zhou P."/>
            <person name="Barbe V."/>
            <person name="Bardou P."/>
            <person name="Bechner M."/>
            <person name="Bellec A."/>
            <person name="Berger A."/>
            <person name="Berges H."/>
            <person name="Bidwell S."/>
            <person name="Bisseling T."/>
            <person name="Choisne N."/>
            <person name="Couloux A."/>
            <person name="Denny R."/>
            <person name="Deshpande S."/>
            <person name="Dai X."/>
            <person name="Doyle J.J."/>
            <person name="Dudez A.M."/>
            <person name="Farmer A.D."/>
            <person name="Fouteau S."/>
            <person name="Franken C."/>
            <person name="Gibelin C."/>
            <person name="Gish J."/>
            <person name="Goldstein S."/>
            <person name="Gonzalez A.J."/>
            <person name="Green P.J."/>
            <person name="Hallab A."/>
            <person name="Hartog M."/>
            <person name="Hua A."/>
            <person name="Humphray S.J."/>
            <person name="Jeong D.H."/>
            <person name="Jing Y."/>
            <person name="Jocker A."/>
            <person name="Kenton S.M."/>
            <person name="Kim D.J."/>
            <person name="Klee K."/>
            <person name="Lai H."/>
            <person name="Lang C."/>
            <person name="Lin S."/>
            <person name="Macmil S.L."/>
            <person name="Magdelenat G."/>
            <person name="Matthews L."/>
            <person name="McCorrison J."/>
            <person name="Monaghan E.L."/>
            <person name="Mun J.H."/>
            <person name="Najar F.Z."/>
            <person name="Nicholson C."/>
            <person name="Noirot C."/>
            <person name="O'Bleness M."/>
            <person name="Paule C.R."/>
            <person name="Poulain J."/>
            <person name="Prion F."/>
            <person name="Qin B."/>
            <person name="Qu C."/>
            <person name="Retzel E.F."/>
            <person name="Riddle C."/>
            <person name="Sallet E."/>
            <person name="Samain S."/>
            <person name="Samson N."/>
            <person name="Sanders I."/>
            <person name="Saurat O."/>
            <person name="Scarpelli C."/>
            <person name="Schiex T."/>
            <person name="Segurens B."/>
            <person name="Severin A.J."/>
            <person name="Sherrier D.J."/>
            <person name="Shi R."/>
            <person name="Sims S."/>
            <person name="Singer S.R."/>
            <person name="Sinharoy S."/>
            <person name="Sterck L."/>
            <person name="Viollet A."/>
            <person name="Wang B.B."/>
            <person name="Wang K."/>
            <person name="Wang M."/>
            <person name="Wang X."/>
            <person name="Warfsmann J."/>
            <person name="Weissenbach J."/>
            <person name="White D.D."/>
            <person name="White J.D."/>
            <person name="Wiley G.B."/>
            <person name="Wincker P."/>
            <person name="Xing Y."/>
            <person name="Yang L."/>
            <person name="Yao Z."/>
            <person name="Ying F."/>
            <person name="Zhai J."/>
            <person name="Zhou L."/>
            <person name="Zuber A."/>
            <person name="Denarie J."/>
            <person name="Dixon R.A."/>
            <person name="May G.D."/>
            <person name="Schwartz D.C."/>
            <person name="Rogers J."/>
            <person name="Quetier F."/>
            <person name="Town C.D."/>
            <person name="Roe B.A."/>
        </authorList>
    </citation>
    <scope>NUCLEOTIDE SEQUENCE [LARGE SCALE GENOMIC DNA]</scope>
    <source>
        <strain evidence="2">A17</strain>
        <strain evidence="3 4">cv. Jemalong A17</strain>
    </source>
</reference>
<dbReference type="PANTHER" id="PTHR33199">
    <property type="entry name" value="MACPF DOMAIN-CONTAINING PROTEIN CAD1"/>
    <property type="match status" value="1"/>
</dbReference>
<feature type="domain" description="MACPF" evidence="1">
    <location>
        <begin position="2"/>
        <end position="320"/>
    </location>
</feature>
<dbReference type="GO" id="GO:2000031">
    <property type="term" value="P:regulation of salicylic acid mediated signaling pathway"/>
    <property type="evidence" value="ECO:0007669"/>
    <property type="project" value="InterPro"/>
</dbReference>
<accession>G7LFS8</accession>
<accession>A0A0C3Y6H9</accession>
<keyword evidence="4" id="KW-1185">Reference proteome</keyword>
<dbReference type="InterPro" id="IPR044663">
    <property type="entry name" value="CAD1/NSL1-like"/>
</dbReference>
<organism evidence="2 4">
    <name type="scientific">Medicago truncatula</name>
    <name type="common">Barrel medic</name>
    <name type="synonym">Medicago tribuloides</name>
    <dbReference type="NCBI Taxonomy" id="3880"/>
    <lineage>
        <taxon>Eukaryota</taxon>
        <taxon>Viridiplantae</taxon>
        <taxon>Streptophyta</taxon>
        <taxon>Embryophyta</taxon>
        <taxon>Tracheophyta</taxon>
        <taxon>Spermatophyta</taxon>
        <taxon>Magnoliopsida</taxon>
        <taxon>eudicotyledons</taxon>
        <taxon>Gunneridae</taxon>
        <taxon>Pentapetalae</taxon>
        <taxon>rosids</taxon>
        <taxon>fabids</taxon>
        <taxon>Fabales</taxon>
        <taxon>Fabaceae</taxon>
        <taxon>Papilionoideae</taxon>
        <taxon>50 kb inversion clade</taxon>
        <taxon>NPAAA clade</taxon>
        <taxon>Hologalegina</taxon>
        <taxon>IRL clade</taxon>
        <taxon>Trifolieae</taxon>
        <taxon>Medicago</taxon>
    </lineage>
</organism>
<dbReference type="GO" id="GO:0009626">
    <property type="term" value="P:plant-type hypersensitive response"/>
    <property type="evidence" value="ECO:0000318"/>
    <property type="project" value="GO_Central"/>
</dbReference>
<reference evidence="3" key="3">
    <citation type="submission" date="2015-04" db="UniProtKB">
        <authorList>
            <consortium name="EnsemblPlants"/>
        </authorList>
    </citation>
    <scope>IDENTIFICATION</scope>
    <source>
        <strain evidence="3">cv. Jemalong A17</strain>
    </source>
</reference>
<dbReference type="STRING" id="3880.G7LFS8"/>
<gene>
    <name evidence="2" type="ordered locus">MTR_8g095140</name>
</gene>
<dbReference type="PaxDb" id="3880-AET04872"/>
<dbReference type="Proteomes" id="UP000002051">
    <property type="component" value="Chromosome 8"/>
</dbReference>
<name>G7LFS8_MEDTR</name>
<dbReference type="InterPro" id="IPR020864">
    <property type="entry name" value="MACPF"/>
</dbReference>
<dbReference type="PROSITE" id="PS51412">
    <property type="entry name" value="MACPF_2"/>
    <property type="match status" value="1"/>
</dbReference>
<dbReference type="Pfam" id="PF01823">
    <property type="entry name" value="MACPF"/>
    <property type="match status" value="1"/>
</dbReference>
<dbReference type="eggNOG" id="ENOG502QPZ4">
    <property type="taxonomic scope" value="Eukaryota"/>
</dbReference>
<dbReference type="EnsemblPlants" id="AET04872">
    <property type="protein sequence ID" value="AET04872"/>
    <property type="gene ID" value="MTR_8g095140"/>
</dbReference>
<reference evidence="2 4" key="2">
    <citation type="journal article" date="2014" name="BMC Genomics">
        <title>An improved genome release (version Mt4.0) for the model legume Medicago truncatula.</title>
        <authorList>
            <person name="Tang H."/>
            <person name="Krishnakumar V."/>
            <person name="Bidwell S."/>
            <person name="Rosen B."/>
            <person name="Chan A."/>
            <person name="Zhou S."/>
            <person name="Gentzbittel L."/>
            <person name="Childs K.L."/>
            <person name="Yandell M."/>
            <person name="Gundlach H."/>
            <person name="Mayer K.F."/>
            <person name="Schwartz D.C."/>
            <person name="Town C.D."/>
        </authorList>
    </citation>
    <scope>GENOME REANNOTATION</scope>
    <source>
        <strain evidence="3 4">cv. Jemalong A17</strain>
    </source>
</reference>
<dbReference type="AlphaFoldDB" id="G7LFS8"/>
<dbReference type="HOGENOM" id="CLU_034245_1_0_1"/>
<dbReference type="SMART" id="SM00457">
    <property type="entry name" value="MACPF"/>
    <property type="match status" value="1"/>
</dbReference>
<evidence type="ECO:0000313" key="3">
    <source>
        <dbReference type="EnsemblPlants" id="AET04872"/>
    </source>
</evidence>